<name>A0ABS9BYA5_9BACT</name>
<dbReference type="RefSeq" id="WP_008625091.1">
    <property type="nucleotide sequence ID" value="NZ_JAKEVZ010000019.1"/>
</dbReference>
<evidence type="ECO:0000313" key="1">
    <source>
        <dbReference type="EMBL" id="MCF1753032.1"/>
    </source>
</evidence>
<protein>
    <recommendedName>
        <fullName evidence="3">Lipoprotein</fullName>
    </recommendedName>
</protein>
<dbReference type="EMBL" id="JAKEVZ010000019">
    <property type="protein sequence ID" value="MCF1753032.1"/>
    <property type="molecule type" value="Genomic_DNA"/>
</dbReference>
<gene>
    <name evidence="1" type="ORF">L0U89_18375</name>
</gene>
<sequence>MKAYHPISRLSVWVLGALFAFSCTETEDQLPMEDAAVLQENAEVEAAYEDADMLTLSAMQSNGFSFRSQLDLRNDLCNTTKVDFYPNNRAIVINFGEGCTSPKGVNRKGKIMIYFSALSLESGTEVLITFDGYEVNGLKIEGRRKIINRGFNAEGKYFLFETLIAAGKVTWPDGTFATLEGEFEKKLYLPNDERGFKVEVSGGAGGKTRLGVGFISIIEKPLTYFQSCTDKGNWTPSLGMVVLTVGGELSYTLDFGNGDCDKKATVTKDGKTLNINLD</sequence>
<dbReference type="PROSITE" id="PS51257">
    <property type="entry name" value="PROKAR_LIPOPROTEIN"/>
    <property type="match status" value="1"/>
</dbReference>
<accession>A0ABS9BYA5</accession>
<evidence type="ECO:0008006" key="3">
    <source>
        <dbReference type="Google" id="ProtNLM"/>
    </source>
</evidence>
<reference evidence="1 2" key="1">
    <citation type="submission" date="2022-01" db="EMBL/GenBank/DDBJ databases">
        <title>Mariniradius saccharolyticus sp. nov., isolated from sediment of a river.</title>
        <authorList>
            <person name="Liu H."/>
        </authorList>
    </citation>
    <scope>NUCLEOTIDE SEQUENCE [LARGE SCALE GENOMIC DNA]</scope>
    <source>
        <strain evidence="1 2">RY-2</strain>
    </source>
</reference>
<comment type="caution">
    <text evidence="1">The sequence shown here is derived from an EMBL/GenBank/DDBJ whole genome shotgun (WGS) entry which is preliminary data.</text>
</comment>
<keyword evidence="2" id="KW-1185">Reference proteome</keyword>
<organism evidence="1 2">
    <name type="scientific">Mariniradius sediminis</name>
    <dbReference type="NCBI Taxonomy" id="2909237"/>
    <lineage>
        <taxon>Bacteria</taxon>
        <taxon>Pseudomonadati</taxon>
        <taxon>Bacteroidota</taxon>
        <taxon>Cytophagia</taxon>
        <taxon>Cytophagales</taxon>
        <taxon>Cyclobacteriaceae</taxon>
        <taxon>Mariniradius</taxon>
    </lineage>
</organism>
<dbReference type="Proteomes" id="UP001201449">
    <property type="component" value="Unassembled WGS sequence"/>
</dbReference>
<evidence type="ECO:0000313" key="2">
    <source>
        <dbReference type="Proteomes" id="UP001201449"/>
    </source>
</evidence>
<proteinExistence type="predicted"/>